<dbReference type="EMBL" id="MSFL01000016">
    <property type="protein sequence ID" value="PWY79165.1"/>
    <property type="molecule type" value="Genomic_DNA"/>
</dbReference>
<dbReference type="InterPro" id="IPR016274">
    <property type="entry name" value="Histidine_acid_Pase_euk"/>
</dbReference>
<dbReference type="GeneID" id="37067642"/>
<reference evidence="4 5" key="1">
    <citation type="submission" date="2016-12" db="EMBL/GenBank/DDBJ databases">
        <title>The genomes of Aspergillus section Nigri reveals drivers in fungal speciation.</title>
        <authorList>
            <consortium name="DOE Joint Genome Institute"/>
            <person name="Vesth T.C."/>
            <person name="Nybo J."/>
            <person name="Theobald S."/>
            <person name="Brandl J."/>
            <person name="Frisvad J.C."/>
            <person name="Nielsen K.F."/>
            <person name="Lyhne E.K."/>
            <person name="Kogle M.E."/>
            <person name="Kuo A."/>
            <person name="Riley R."/>
            <person name="Clum A."/>
            <person name="Nolan M."/>
            <person name="Lipzen A."/>
            <person name="Salamov A."/>
            <person name="Henrissat B."/>
            <person name="Wiebenga A."/>
            <person name="De Vries R.P."/>
            <person name="Grigoriev I.V."/>
            <person name="Mortensen U.H."/>
            <person name="Andersen M.R."/>
            <person name="Baker S.E."/>
        </authorList>
    </citation>
    <scope>NUCLEOTIDE SEQUENCE [LARGE SCALE GENOMIC DNA]</scope>
    <source>
        <strain evidence="4 5">CBS 117.55</strain>
    </source>
</reference>
<dbReference type="STRING" id="1448321.A0A317VZF7"/>
<feature type="disulfide bond" evidence="3">
    <location>
        <begin position="67"/>
        <end position="369"/>
    </location>
</feature>
<keyword evidence="5" id="KW-1185">Reference proteome</keyword>
<dbReference type="Gene3D" id="3.40.50.1240">
    <property type="entry name" value="Phosphoglycerate mutase-like"/>
    <property type="match status" value="2"/>
</dbReference>
<dbReference type="GO" id="GO:0003993">
    <property type="term" value="F:acid phosphatase activity"/>
    <property type="evidence" value="ECO:0007669"/>
    <property type="project" value="TreeGrafter"/>
</dbReference>
<dbReference type="VEuPathDB" id="FungiDB:BO70DRAFT_380345"/>
<dbReference type="PANTHER" id="PTHR20963:SF14">
    <property type="entry name" value="ACID PHOSPHATASE, PUTATIVE-RELATED"/>
    <property type="match status" value="1"/>
</dbReference>
<dbReference type="InterPro" id="IPR029033">
    <property type="entry name" value="His_PPase_superfam"/>
</dbReference>
<keyword evidence="2" id="KW-0325">Glycoprotein</keyword>
<comment type="caution">
    <text evidence="4">The sequence shown here is derived from an EMBL/GenBank/DDBJ whole genome shotgun (WGS) entry which is preliminary data.</text>
</comment>
<accession>A0A317VZF7</accession>
<keyword evidence="1" id="KW-0378">Hydrolase</keyword>
<dbReference type="PIRSF" id="PIRSF000894">
    <property type="entry name" value="Acid_phosphatase"/>
    <property type="match status" value="1"/>
</dbReference>
<dbReference type="OrthoDB" id="6509975at2759"/>
<organism evidence="4 5">
    <name type="scientific">Aspergillus heteromorphus CBS 117.55</name>
    <dbReference type="NCBI Taxonomy" id="1448321"/>
    <lineage>
        <taxon>Eukaryota</taxon>
        <taxon>Fungi</taxon>
        <taxon>Dikarya</taxon>
        <taxon>Ascomycota</taxon>
        <taxon>Pezizomycotina</taxon>
        <taxon>Eurotiomycetes</taxon>
        <taxon>Eurotiomycetidae</taxon>
        <taxon>Eurotiales</taxon>
        <taxon>Aspergillaceae</taxon>
        <taxon>Aspergillus</taxon>
        <taxon>Aspergillus subgen. Circumdati</taxon>
    </lineage>
</organism>
<evidence type="ECO:0000313" key="5">
    <source>
        <dbReference type="Proteomes" id="UP000247233"/>
    </source>
</evidence>
<keyword evidence="3" id="KW-1015">Disulfide bond</keyword>
<sequence>MQVIHPLPPPPILPTHHHHEALLPAAPAPLHNSQRHLPLQPPAPLRRHRPILHPKRPPIDPHPPPSCTVTRAAYLVRHAAIYANDFDYETYIAPLVEKLRNTTQPWPTTGPLSFLSNWTAPVDDAHLEKLTRVGLQEATTLGSSFRQRYPDLRAQKVWSSTADRTVKSAQGFIAGWTNTTTTNNVSHADVDVDLVQVAESASLGADSLTPYKACPAYSSSYGSDFENTFVKTYTRPILTRLNTHHPSFNFTATDITAMFELCGYETVIRGHLPSAPCLCSPRPNGSPSNTRTTSYGGGDGRQDLFVSFTHRELPPTVVTALGLFNNTAYTSPSFLNQSMPTDEVNYYRAWRSSHILPFLGNVGIERLECDGDGQGEGVYFRVLVNGAVQPVIGCRDGPGGSCSAGGFGEWMRGREEEFGDFGAACGNASASGELGIYA</sequence>
<dbReference type="PANTHER" id="PTHR20963">
    <property type="entry name" value="MULTIPLE INOSITOL POLYPHOSPHATE PHOSPHATASE-RELATED"/>
    <property type="match status" value="1"/>
</dbReference>
<name>A0A317VZF7_9EURO</name>
<protein>
    <submittedName>
        <fullName evidence="4">Phosphoglycerate mutase-like protein</fullName>
    </submittedName>
</protein>
<evidence type="ECO:0000313" key="4">
    <source>
        <dbReference type="EMBL" id="PWY79165.1"/>
    </source>
</evidence>
<dbReference type="CDD" id="cd07061">
    <property type="entry name" value="HP_HAP_like"/>
    <property type="match status" value="1"/>
</dbReference>
<proteinExistence type="predicted"/>
<evidence type="ECO:0000256" key="1">
    <source>
        <dbReference type="ARBA" id="ARBA00022801"/>
    </source>
</evidence>
<dbReference type="GO" id="GO:0009277">
    <property type="term" value="C:fungal-type cell wall"/>
    <property type="evidence" value="ECO:0007669"/>
    <property type="project" value="TreeGrafter"/>
</dbReference>
<evidence type="ECO:0000256" key="3">
    <source>
        <dbReference type="PIRSR" id="PIRSR000894-2"/>
    </source>
</evidence>
<evidence type="ECO:0000256" key="2">
    <source>
        <dbReference type="ARBA" id="ARBA00023180"/>
    </source>
</evidence>
<dbReference type="Proteomes" id="UP000247233">
    <property type="component" value="Unassembled WGS sequence"/>
</dbReference>
<dbReference type="InterPro" id="IPR000560">
    <property type="entry name" value="His_Pase_clade-2"/>
</dbReference>
<dbReference type="AlphaFoldDB" id="A0A317VZF7"/>
<dbReference type="Pfam" id="PF00328">
    <property type="entry name" value="His_Phos_2"/>
    <property type="match status" value="1"/>
</dbReference>
<gene>
    <name evidence="4" type="ORF">BO70DRAFT_380345</name>
</gene>
<dbReference type="SUPFAM" id="SSF53254">
    <property type="entry name" value="Phosphoglycerate mutase-like"/>
    <property type="match status" value="1"/>
</dbReference>
<feature type="disulfide bond" evidence="3">
    <location>
        <begin position="394"/>
        <end position="402"/>
    </location>
</feature>
<dbReference type="RefSeq" id="XP_025398385.1">
    <property type="nucleotide sequence ID" value="XM_025545405.1"/>
</dbReference>